<gene>
    <name evidence="2" type="ORF">GM51_18100</name>
</gene>
<name>A0A094PWL2_9ZZZZ</name>
<dbReference type="AlphaFoldDB" id="A0A094PWL2"/>
<proteinExistence type="predicted"/>
<dbReference type="InterPro" id="IPR054384">
    <property type="entry name" value="SecDF_P1_head"/>
</dbReference>
<dbReference type="Gene3D" id="3.30.1360.200">
    <property type="match status" value="1"/>
</dbReference>
<protein>
    <recommendedName>
        <fullName evidence="1">SecDF P1 head subdomain domain-containing protein</fullName>
    </recommendedName>
</protein>
<organism evidence="2">
    <name type="scientific">freshwater metagenome</name>
    <dbReference type="NCBI Taxonomy" id="449393"/>
    <lineage>
        <taxon>unclassified sequences</taxon>
        <taxon>metagenomes</taxon>
        <taxon>ecological metagenomes</taxon>
    </lineage>
</organism>
<reference evidence="2" key="1">
    <citation type="submission" date="2014-06" db="EMBL/GenBank/DDBJ databases">
        <title>Key roles for freshwater Actinobacteria revealed by deep metagenomic sequencing.</title>
        <authorList>
            <person name="Ghai R."/>
            <person name="Mizuno C.M."/>
            <person name="Picazo A."/>
            <person name="Camacho A."/>
            <person name="Rodriguez-Valera F."/>
        </authorList>
    </citation>
    <scope>NUCLEOTIDE SEQUENCE</scope>
</reference>
<dbReference type="EMBL" id="JNSL01000160">
    <property type="protein sequence ID" value="KGA14099.1"/>
    <property type="molecule type" value="Genomic_DNA"/>
</dbReference>
<evidence type="ECO:0000259" key="1">
    <source>
        <dbReference type="Pfam" id="PF22599"/>
    </source>
</evidence>
<feature type="domain" description="SecDF P1 head subdomain" evidence="1">
    <location>
        <begin position="99"/>
        <end position="200"/>
    </location>
</feature>
<dbReference type="Pfam" id="PF22599">
    <property type="entry name" value="SecDF_P1_head"/>
    <property type="match status" value="1"/>
</dbReference>
<evidence type="ECO:0000313" key="2">
    <source>
        <dbReference type="EMBL" id="KGA14099.1"/>
    </source>
</evidence>
<accession>A0A094PWL2</accession>
<sequence length="213" mass="23476">MPHNKRKQSTKPEVISRIKSKFITSISLTFLALSLTSCAVGGGPQISSEEVIEFRQVLSVSSAESEIEAYGQKFRDIDCQNPPSNFEPPIDLIGCSSDEQQIYLLGVSELDGNSIEQAKPSRDEFSWYVTIDFDDIGTKKFAEFTRRVTTLPSPNNQIAITSGNLVITAPAINEEISAGSAIITGSFTAQEARELSKAIKNRSAIPLFLRWRE</sequence>
<comment type="caution">
    <text evidence="2">The sequence shown here is derived from an EMBL/GenBank/DDBJ whole genome shotgun (WGS) entry which is preliminary data.</text>
</comment>